<dbReference type="RefSeq" id="XP_026531831.1">
    <property type="nucleotide sequence ID" value="XM_026676046.1"/>
</dbReference>
<proteinExistence type="predicted"/>
<dbReference type="InterPro" id="IPR013761">
    <property type="entry name" value="SAM/pointed_sf"/>
</dbReference>
<dbReference type="PROSITE" id="PS50105">
    <property type="entry name" value="SAM_DOMAIN"/>
    <property type="match status" value="1"/>
</dbReference>
<evidence type="ECO:0000313" key="3">
    <source>
        <dbReference type="Proteomes" id="UP000504612"/>
    </source>
</evidence>
<dbReference type="PANTHER" id="PTHR12844">
    <property type="entry name" value="CONNECTOR ENCHANCER OF KINASE SUPPRESSOR OF RAS"/>
    <property type="match status" value="1"/>
</dbReference>
<dbReference type="InterPro" id="IPR017874">
    <property type="entry name" value="CRIC_domain"/>
</dbReference>
<dbReference type="Gene3D" id="1.10.150.50">
    <property type="entry name" value="Transcription Factor, Ets-1"/>
    <property type="match status" value="1"/>
</dbReference>
<evidence type="ECO:0000259" key="1">
    <source>
        <dbReference type="PROSITE" id="PS50105"/>
    </source>
</evidence>
<organism evidence="3 4">
    <name type="scientific">Notechis scutatus</name>
    <name type="common">mainland tiger snake</name>
    <dbReference type="NCBI Taxonomy" id="8663"/>
    <lineage>
        <taxon>Eukaryota</taxon>
        <taxon>Metazoa</taxon>
        <taxon>Chordata</taxon>
        <taxon>Craniata</taxon>
        <taxon>Vertebrata</taxon>
        <taxon>Euteleostomi</taxon>
        <taxon>Lepidosauria</taxon>
        <taxon>Squamata</taxon>
        <taxon>Bifurcata</taxon>
        <taxon>Unidentata</taxon>
        <taxon>Episquamata</taxon>
        <taxon>Toxicofera</taxon>
        <taxon>Serpentes</taxon>
        <taxon>Colubroidea</taxon>
        <taxon>Elapidae</taxon>
        <taxon>Hydrophiinae</taxon>
        <taxon>Notechis</taxon>
    </lineage>
</organism>
<dbReference type="Pfam" id="PF00536">
    <property type="entry name" value="SAM_1"/>
    <property type="match status" value="1"/>
</dbReference>
<evidence type="ECO:0000259" key="2">
    <source>
        <dbReference type="PROSITE" id="PS51290"/>
    </source>
</evidence>
<dbReference type="SUPFAM" id="SSF47769">
    <property type="entry name" value="SAM/Pointed domain"/>
    <property type="match status" value="1"/>
</dbReference>
<dbReference type="SMART" id="SM00454">
    <property type="entry name" value="SAM"/>
    <property type="match status" value="1"/>
</dbReference>
<dbReference type="InterPro" id="IPR051566">
    <property type="entry name" value="CNKSR"/>
</dbReference>
<feature type="domain" description="SAM" evidence="1">
    <location>
        <begin position="7"/>
        <end position="70"/>
    </location>
</feature>
<dbReference type="KEGG" id="nss:113417585"/>
<accession>A0A6J1ULS2</accession>
<evidence type="ECO:0000313" key="4">
    <source>
        <dbReference type="RefSeq" id="XP_026531831.1"/>
    </source>
</evidence>
<dbReference type="Pfam" id="PF10534">
    <property type="entry name" value="CRIC_ras_sig"/>
    <property type="match status" value="1"/>
</dbReference>
<reference evidence="4" key="1">
    <citation type="submission" date="2025-08" db="UniProtKB">
        <authorList>
            <consortium name="RefSeq"/>
        </authorList>
    </citation>
    <scope>IDENTIFICATION</scope>
</reference>
<dbReference type="Proteomes" id="UP000504612">
    <property type="component" value="Unplaced"/>
</dbReference>
<feature type="domain" description="CRIC" evidence="2">
    <location>
        <begin position="78"/>
        <end position="142"/>
    </location>
</feature>
<dbReference type="PROSITE" id="PS51290">
    <property type="entry name" value="CRIC"/>
    <property type="match status" value="1"/>
</dbReference>
<dbReference type="AlphaFoldDB" id="A0A6J1ULS2"/>
<sequence length="142" mass="16178">MEPVSLWTSQTVLAWIRGLDPALQSYPVETWELTGKRLLRLSYRDLENLGVSCIGHQELLLEAVEQLCVLNYELTTSNLRTLTEKLQGILRTIEVCILSRRKVSNYHRAATEKSSLDLLASVVELISAAKGLFLWLNRYLFA</sequence>
<dbReference type="PANTHER" id="PTHR12844:SF10">
    <property type="entry name" value="CONNECTOR ENHANCER OF KINASE SUPPRESSOR OF RAS 1"/>
    <property type="match status" value="1"/>
</dbReference>
<keyword evidence="3" id="KW-1185">Reference proteome</keyword>
<protein>
    <submittedName>
        <fullName evidence="4">Connector enhancer of kinase suppressor of ras 3-like</fullName>
    </submittedName>
</protein>
<dbReference type="GeneID" id="113417585"/>
<gene>
    <name evidence="4" type="primary">LOC113417585</name>
</gene>
<dbReference type="InterPro" id="IPR001660">
    <property type="entry name" value="SAM"/>
</dbReference>
<name>A0A6J1ULS2_9SAUR</name>